<dbReference type="PANTHER" id="PTHR38030">
    <property type="entry name" value="PROTOPORPHYRINOGEN IX DEHYDROGENASE [MENAQUINONE]"/>
    <property type="match status" value="1"/>
</dbReference>
<accession>A0A3N0C161</accession>
<evidence type="ECO:0000313" key="3">
    <source>
        <dbReference type="Proteomes" id="UP000273807"/>
    </source>
</evidence>
<sequence>MATVYVPYGTVEGQTAKIAEYIAGVIRSHGHEATTADIKAAGDSLPDGVDAVIVGASVHIGKHESQVRDFVRTNREALQRLPSALFSVSLAAAHGGEQEAERYVEKFEAATGWRPARVGLFGGALLYTHYGFVTKQVMKTIASRAGTGDTDTTRDYVYTEWDGVKHFTEDFLEGLGS</sequence>
<dbReference type="OrthoDB" id="9795729at2"/>
<dbReference type="PROSITE" id="PS50902">
    <property type="entry name" value="FLAVODOXIN_LIKE"/>
    <property type="match status" value="1"/>
</dbReference>
<dbReference type="Gene3D" id="3.40.50.360">
    <property type="match status" value="1"/>
</dbReference>
<dbReference type="AlphaFoldDB" id="A0A3N0C161"/>
<dbReference type="GO" id="GO:0010181">
    <property type="term" value="F:FMN binding"/>
    <property type="evidence" value="ECO:0007669"/>
    <property type="project" value="InterPro"/>
</dbReference>
<dbReference type="RefSeq" id="WP_123255277.1">
    <property type="nucleotide sequence ID" value="NZ_RBED01000092.1"/>
</dbReference>
<dbReference type="InterPro" id="IPR008254">
    <property type="entry name" value="Flavodoxin/NO_synth"/>
</dbReference>
<evidence type="ECO:0000313" key="2">
    <source>
        <dbReference type="EMBL" id="RNL55472.1"/>
    </source>
</evidence>
<name>A0A3N0C161_9MICC</name>
<organism evidence="2 3">
    <name type="scientific">Arthrobacter oryzae</name>
    <dbReference type="NCBI Taxonomy" id="409290"/>
    <lineage>
        <taxon>Bacteria</taxon>
        <taxon>Bacillati</taxon>
        <taxon>Actinomycetota</taxon>
        <taxon>Actinomycetes</taxon>
        <taxon>Micrococcales</taxon>
        <taxon>Micrococcaceae</taxon>
        <taxon>Arthrobacter</taxon>
    </lineage>
</organism>
<dbReference type="Proteomes" id="UP000273807">
    <property type="component" value="Unassembled WGS sequence"/>
</dbReference>
<reference evidence="2 3" key="1">
    <citation type="submission" date="2018-10" db="EMBL/GenBank/DDBJ databases">
        <title>Genome sequencing of Arthrobacter oryzae TNB02.</title>
        <authorList>
            <person name="Cho Y.-J."/>
            <person name="Cho A."/>
            <person name="Kim O.-S."/>
        </authorList>
    </citation>
    <scope>NUCLEOTIDE SEQUENCE [LARGE SCALE GENOMIC DNA]</scope>
    <source>
        <strain evidence="2 3">TNB02</strain>
    </source>
</reference>
<dbReference type="GO" id="GO:0070819">
    <property type="term" value="F:menaquinone-dependent protoporphyrinogen oxidase activity"/>
    <property type="evidence" value="ECO:0007669"/>
    <property type="project" value="TreeGrafter"/>
</dbReference>
<dbReference type="Pfam" id="PF12724">
    <property type="entry name" value="Flavodoxin_5"/>
    <property type="match status" value="1"/>
</dbReference>
<dbReference type="PANTHER" id="PTHR38030:SF2">
    <property type="entry name" value="PROTOPORPHYRINOGEN IX DEHYDROGENASE [QUINONE]"/>
    <property type="match status" value="1"/>
</dbReference>
<feature type="domain" description="Flavodoxin-like" evidence="1">
    <location>
        <begin position="4"/>
        <end position="177"/>
    </location>
</feature>
<protein>
    <submittedName>
        <fullName evidence="2">Protoporphyrinogen oxidase</fullName>
    </submittedName>
</protein>
<gene>
    <name evidence="2" type="ORF">D7003_09850</name>
</gene>
<dbReference type="EMBL" id="RBED01000092">
    <property type="protein sequence ID" value="RNL55472.1"/>
    <property type="molecule type" value="Genomic_DNA"/>
</dbReference>
<keyword evidence="3" id="KW-1185">Reference proteome</keyword>
<dbReference type="InterPro" id="IPR026816">
    <property type="entry name" value="Flavodoxin_dom"/>
</dbReference>
<dbReference type="SUPFAM" id="SSF52218">
    <property type="entry name" value="Flavoproteins"/>
    <property type="match status" value="1"/>
</dbReference>
<dbReference type="InterPro" id="IPR029039">
    <property type="entry name" value="Flavoprotein-like_sf"/>
</dbReference>
<comment type="caution">
    <text evidence="2">The sequence shown here is derived from an EMBL/GenBank/DDBJ whole genome shotgun (WGS) entry which is preliminary data.</text>
</comment>
<dbReference type="InterPro" id="IPR052200">
    <property type="entry name" value="Protoporphyrinogen_IX_DH"/>
</dbReference>
<evidence type="ECO:0000259" key="1">
    <source>
        <dbReference type="PROSITE" id="PS50902"/>
    </source>
</evidence>
<dbReference type="GO" id="GO:0006783">
    <property type="term" value="P:heme biosynthetic process"/>
    <property type="evidence" value="ECO:0007669"/>
    <property type="project" value="TreeGrafter"/>
</dbReference>
<proteinExistence type="predicted"/>